<dbReference type="GO" id="GO:0004077">
    <property type="term" value="F:biotin--[biotin carboxyl-carrier protein] ligase activity"/>
    <property type="evidence" value="ECO:0007669"/>
    <property type="project" value="InterPro"/>
</dbReference>
<dbReference type="NCBIfam" id="TIGR00121">
    <property type="entry name" value="birA_ligase"/>
    <property type="match status" value="1"/>
</dbReference>
<dbReference type="PANTHER" id="PTHR12835:SF5">
    <property type="entry name" value="BIOTIN--PROTEIN LIGASE"/>
    <property type="match status" value="1"/>
</dbReference>
<evidence type="ECO:0000313" key="4">
    <source>
        <dbReference type="Proteomes" id="UP001179121"/>
    </source>
</evidence>
<feature type="domain" description="BPL/LPL catalytic" evidence="2">
    <location>
        <begin position="8"/>
        <end position="203"/>
    </location>
</feature>
<dbReference type="Gene3D" id="2.30.30.100">
    <property type="match status" value="1"/>
</dbReference>
<dbReference type="CDD" id="cd16442">
    <property type="entry name" value="BPL"/>
    <property type="match status" value="1"/>
</dbReference>
<dbReference type="EMBL" id="OX365700">
    <property type="protein sequence ID" value="CAI4031780.1"/>
    <property type="molecule type" value="Genomic_DNA"/>
</dbReference>
<name>A0AA86MZ72_9BACT</name>
<dbReference type="SUPFAM" id="SSF55681">
    <property type="entry name" value="Class II aaRS and biotin synthetases"/>
    <property type="match status" value="1"/>
</dbReference>
<dbReference type="InterPro" id="IPR045864">
    <property type="entry name" value="aa-tRNA-synth_II/BPL/LPL"/>
</dbReference>
<keyword evidence="4" id="KW-1185">Reference proteome</keyword>
<reference evidence="3" key="1">
    <citation type="submission" date="2022-10" db="EMBL/GenBank/DDBJ databases">
        <authorList>
            <person name="Koch H."/>
        </authorList>
    </citation>
    <scope>NUCLEOTIDE SEQUENCE</scope>
    <source>
        <strain evidence="3">DNF</strain>
    </source>
</reference>
<dbReference type="InterPro" id="IPR004408">
    <property type="entry name" value="Biotin_CoA_COase_ligase"/>
</dbReference>
<dbReference type="Gene3D" id="3.30.930.10">
    <property type="entry name" value="Bira Bifunctional Protein, Domain 2"/>
    <property type="match status" value="1"/>
</dbReference>
<keyword evidence="1 3" id="KW-0436">Ligase</keyword>
<protein>
    <submittedName>
        <fullName evidence="3">Biotin--[acetyl-CoA-carboxylase] ligase</fullName>
    </submittedName>
</protein>
<organism evidence="3 4">
    <name type="scientific">Nitrospira tepida</name>
    <dbReference type="NCBI Taxonomy" id="2973512"/>
    <lineage>
        <taxon>Bacteria</taxon>
        <taxon>Pseudomonadati</taxon>
        <taxon>Nitrospirota</taxon>
        <taxon>Nitrospiria</taxon>
        <taxon>Nitrospirales</taxon>
        <taxon>Nitrospiraceae</taxon>
        <taxon>Nitrospira</taxon>
    </lineage>
</organism>
<dbReference type="Pfam" id="PF03099">
    <property type="entry name" value="BPL_LplA_LipB"/>
    <property type="match status" value="1"/>
</dbReference>
<evidence type="ECO:0000313" key="3">
    <source>
        <dbReference type="EMBL" id="CAI4031780.1"/>
    </source>
</evidence>
<accession>A0AA86MZ72</accession>
<evidence type="ECO:0000256" key="1">
    <source>
        <dbReference type="ARBA" id="ARBA00022598"/>
    </source>
</evidence>
<dbReference type="GO" id="GO:0005737">
    <property type="term" value="C:cytoplasm"/>
    <property type="evidence" value="ECO:0007669"/>
    <property type="project" value="TreeGrafter"/>
</dbReference>
<dbReference type="PROSITE" id="PS51733">
    <property type="entry name" value="BPL_LPL_CATALYTIC"/>
    <property type="match status" value="1"/>
</dbReference>
<proteinExistence type="predicted"/>
<dbReference type="Proteomes" id="UP001179121">
    <property type="component" value="Chromosome"/>
</dbReference>
<gene>
    <name evidence="3" type="ORF">DNFV4_02199</name>
</gene>
<sequence length="276" mass="29318">MLNDLTQEAVASSLRTRVFGRHLHVLSQTDSTNSALLKLAQAGAEHGTVVCADHQTAGRGRRGRSWFSRPGDGLCFSLLLRGRRLLSDDVHWPAWVPLASGTAVALGIADTVAITPQLKWPNDLLLGGRKLGGILSESLLTTQSPPFFIVGIGLNVNLPQKDLPEDLHDTATSLIMATGRPVDRARLLSNILERLEEQLEPVLDGEIAQAISAYTGLCATIGRQVSIEFAAAPPLIGLAEAVAPDGALLVQSLSSSSGPRKAETVAVRVGDVVHLR</sequence>
<evidence type="ECO:0000259" key="2">
    <source>
        <dbReference type="PROSITE" id="PS51733"/>
    </source>
</evidence>
<dbReference type="PANTHER" id="PTHR12835">
    <property type="entry name" value="BIOTIN PROTEIN LIGASE"/>
    <property type="match status" value="1"/>
</dbReference>
<dbReference type="KEGG" id="nti:DNFV4_02199"/>
<dbReference type="AlphaFoldDB" id="A0AA86MZ72"/>
<dbReference type="InterPro" id="IPR004143">
    <property type="entry name" value="BPL_LPL_catalytic"/>
</dbReference>